<dbReference type="GO" id="GO:0072344">
    <property type="term" value="P:rescue of stalled ribosome"/>
    <property type="evidence" value="ECO:0007669"/>
    <property type="project" value="UniProtKB-UniRule"/>
</dbReference>
<dbReference type="CDD" id="cd00165">
    <property type="entry name" value="S4"/>
    <property type="match status" value="1"/>
</dbReference>
<sequence>MRLDKFLKVSRIIKRRTLSKEISQASRVKVNDKTAKPSTKLKEGDIIEIAFGRSILKVKVLCLKEHVLKEEADSLYEIIEEIKKEEDYEKEETQI</sequence>
<protein>
    <recommendedName>
        <fullName evidence="5">RQC P-site tRNA stabilizing factor</fullName>
        <shortName evidence="5">RqcP</shortName>
    </recommendedName>
    <alternativeName>
        <fullName evidence="5">Ribosome-associated protein quality control protein P</fullName>
    </alternativeName>
</protein>
<dbReference type="GO" id="GO:0043023">
    <property type="term" value="F:ribosomal large subunit binding"/>
    <property type="evidence" value="ECO:0007669"/>
    <property type="project" value="UniProtKB-UniRule"/>
</dbReference>
<gene>
    <name evidence="5" type="primary">rqcP</name>
    <name evidence="7" type="ORF">HMPREF9943_01360</name>
</gene>
<keyword evidence="1 5" id="KW-0820">tRNA-binding</keyword>
<evidence type="ECO:0000313" key="7">
    <source>
        <dbReference type="EMBL" id="EMD16434.1"/>
    </source>
</evidence>
<evidence type="ECO:0000313" key="8">
    <source>
        <dbReference type="Proteomes" id="UP000011758"/>
    </source>
</evidence>
<keyword evidence="3 5" id="KW-0694">RNA-binding</keyword>
<dbReference type="AlphaFoldDB" id="M2PLK2"/>
<feature type="domain" description="RNA-binding S4" evidence="6">
    <location>
        <begin position="1"/>
        <end position="61"/>
    </location>
</feature>
<reference evidence="7 8" key="1">
    <citation type="submission" date="2013-02" db="EMBL/GenBank/DDBJ databases">
        <title>The Genome Sequence of Lactobacillus catenaformis F0143.</title>
        <authorList>
            <consortium name="The Broad Institute Genome Sequencing Platform"/>
            <person name="Earl A."/>
            <person name="Ward D."/>
            <person name="Feldgarden M."/>
            <person name="Gevers D."/>
            <person name="Izard J."/>
            <person name="Blanton J.M."/>
            <person name="Mathney J."/>
            <person name="Dewhirst F.E."/>
            <person name="Young S.K."/>
            <person name="Zeng Q."/>
            <person name="Gargeya S."/>
            <person name="Fitzgerald M."/>
            <person name="Haas B."/>
            <person name="Abouelleil A."/>
            <person name="Alvarado L."/>
            <person name="Arachchi H.M."/>
            <person name="Berlin A."/>
            <person name="Chapman S.B."/>
            <person name="Gearin G."/>
            <person name="Goldberg J."/>
            <person name="Griggs A."/>
            <person name="Gujja S."/>
            <person name="Hansen M."/>
            <person name="Heiman D."/>
            <person name="Howarth C."/>
            <person name="Larimer J."/>
            <person name="Lui A."/>
            <person name="MacDonald P.J.P."/>
            <person name="McCowen C."/>
            <person name="Montmayeur A."/>
            <person name="Murphy C."/>
            <person name="Neiman D."/>
            <person name="Pearson M."/>
            <person name="Priest M."/>
            <person name="Roberts A."/>
            <person name="Saif S."/>
            <person name="Shea T."/>
            <person name="Sisk P."/>
            <person name="Stolte C."/>
            <person name="Sykes S."/>
            <person name="Wortman J."/>
            <person name="Nusbaum C."/>
            <person name="Birren B."/>
        </authorList>
    </citation>
    <scope>NUCLEOTIDE SEQUENCE [LARGE SCALE GENOMIC DNA]</scope>
    <source>
        <strain evidence="7 8">OT 569</strain>
    </source>
</reference>
<comment type="similarity">
    <text evidence="5">Belongs to the RqcP family.</text>
</comment>
<dbReference type="GO" id="GO:0000049">
    <property type="term" value="F:tRNA binding"/>
    <property type="evidence" value="ECO:0007669"/>
    <property type="project" value="UniProtKB-UniRule"/>
</dbReference>
<dbReference type="OrthoDB" id="9805210at2"/>
<proteinExistence type="inferred from homology"/>
<dbReference type="Gene3D" id="3.10.290.10">
    <property type="entry name" value="RNA-binding S4 domain"/>
    <property type="match status" value="1"/>
</dbReference>
<evidence type="ECO:0000256" key="5">
    <source>
        <dbReference type="HAMAP-Rule" id="MF_00871"/>
    </source>
</evidence>
<evidence type="ECO:0000259" key="6">
    <source>
        <dbReference type="SMART" id="SM00363"/>
    </source>
</evidence>
<comment type="subunit">
    <text evidence="5">Associates with stalled 50S ribosomal subunits. Binds to RqcH, 23S rRNA and the P-site tRNA. Does not require RqcH for association with 50S subunits.</text>
</comment>
<dbReference type="RefSeq" id="WP_004803370.1">
    <property type="nucleotide sequence ID" value="NZ_AUGJ01000013.1"/>
</dbReference>
<dbReference type="GO" id="GO:0019843">
    <property type="term" value="F:rRNA binding"/>
    <property type="evidence" value="ECO:0007669"/>
    <property type="project" value="UniProtKB-UniRule"/>
</dbReference>
<dbReference type="BioCyc" id="ECAT999415-HMP:GTTI-1395-MONOMER"/>
<keyword evidence="4 5" id="KW-0648">Protein biosynthesis</keyword>
<accession>M2PLK2</accession>
<dbReference type="STRING" id="999415.HMPREF9943_01360"/>
<dbReference type="InterPro" id="IPR036986">
    <property type="entry name" value="S4_RNA-bd_sf"/>
</dbReference>
<evidence type="ECO:0000256" key="3">
    <source>
        <dbReference type="ARBA" id="ARBA00022884"/>
    </source>
</evidence>
<name>M2PLK2_9FIRM</name>
<dbReference type="InterPro" id="IPR025490">
    <property type="entry name" value="RqcP"/>
</dbReference>
<dbReference type="InterPro" id="IPR002942">
    <property type="entry name" value="S4_RNA-bd"/>
</dbReference>
<dbReference type="EMBL" id="AGEJ01000021">
    <property type="protein sequence ID" value="EMD16434.1"/>
    <property type="molecule type" value="Genomic_DNA"/>
</dbReference>
<organism evidence="7 8">
    <name type="scientific">Eggerthia catenaformis OT 569 = DSM 20559</name>
    <dbReference type="NCBI Taxonomy" id="999415"/>
    <lineage>
        <taxon>Bacteria</taxon>
        <taxon>Bacillati</taxon>
        <taxon>Bacillota</taxon>
        <taxon>Erysipelotrichia</taxon>
        <taxon>Erysipelotrichales</taxon>
        <taxon>Coprobacillaceae</taxon>
        <taxon>Eggerthia</taxon>
    </lineage>
</organism>
<evidence type="ECO:0000256" key="4">
    <source>
        <dbReference type="ARBA" id="ARBA00022917"/>
    </source>
</evidence>
<comment type="function">
    <text evidence="5">Key component of the ribosome quality control system (RQC), a ribosome-associated complex that mediates the extraction of incompletely synthesized nascent chains from stalled ribosomes and their subsequent degradation. RqcH recruits Ala-charged tRNA, and with RqcP directs the elongation of stalled nascent chains on 50S ribosomal subunits, leading to non-templated C-terminal alanine extensions (Ala tail). The Ala tail promotes nascent chain degradation. RqcP is associated with the translocation-like movement of the peptidyl-tRNA from the A-site into the P-site.</text>
</comment>
<dbReference type="PIRSF" id="PIRSF038881">
    <property type="entry name" value="RNAbp_HP1423"/>
    <property type="match status" value="1"/>
</dbReference>
<dbReference type="SUPFAM" id="SSF55174">
    <property type="entry name" value="Alpha-L RNA-binding motif"/>
    <property type="match status" value="1"/>
</dbReference>
<dbReference type="Proteomes" id="UP000011758">
    <property type="component" value="Unassembled WGS sequence"/>
</dbReference>
<dbReference type="eggNOG" id="COG1188">
    <property type="taxonomic scope" value="Bacteria"/>
</dbReference>
<dbReference type="HAMAP" id="MF_00871">
    <property type="entry name" value="RqcP"/>
    <property type="match status" value="1"/>
</dbReference>
<keyword evidence="2 5" id="KW-0699">rRNA-binding</keyword>
<comment type="caution">
    <text evidence="7">The sequence shown here is derived from an EMBL/GenBank/DDBJ whole genome shotgun (WGS) entry which is preliminary data.</text>
</comment>
<keyword evidence="8" id="KW-1185">Reference proteome</keyword>
<dbReference type="Pfam" id="PF01479">
    <property type="entry name" value="S4"/>
    <property type="match status" value="1"/>
</dbReference>
<dbReference type="PROSITE" id="PS50889">
    <property type="entry name" value="S4"/>
    <property type="match status" value="1"/>
</dbReference>
<dbReference type="SMART" id="SM00363">
    <property type="entry name" value="S4"/>
    <property type="match status" value="1"/>
</dbReference>
<evidence type="ECO:0000256" key="2">
    <source>
        <dbReference type="ARBA" id="ARBA00022730"/>
    </source>
</evidence>
<evidence type="ECO:0000256" key="1">
    <source>
        <dbReference type="ARBA" id="ARBA00022555"/>
    </source>
</evidence>
<dbReference type="PATRIC" id="fig|999415.3.peg.1381"/>